<name>A0A1F6MAB4_9BACT</name>
<evidence type="ECO:0000313" key="3">
    <source>
        <dbReference type="EMBL" id="OGH68565.1"/>
    </source>
</evidence>
<dbReference type="Gene3D" id="3.40.50.150">
    <property type="entry name" value="Vaccinia Virus protein VP39"/>
    <property type="match status" value="1"/>
</dbReference>
<feature type="domain" description="Methyltransferase type 11" evidence="2">
    <location>
        <begin position="48"/>
        <end position="131"/>
    </location>
</feature>
<reference evidence="3 4" key="1">
    <citation type="journal article" date="2016" name="Nat. Commun.">
        <title>Thousands of microbial genomes shed light on interconnected biogeochemical processes in an aquifer system.</title>
        <authorList>
            <person name="Anantharaman K."/>
            <person name="Brown C.T."/>
            <person name="Hug L.A."/>
            <person name="Sharon I."/>
            <person name="Castelle C.J."/>
            <person name="Probst A.J."/>
            <person name="Thomas B.C."/>
            <person name="Singh A."/>
            <person name="Wilkins M.J."/>
            <person name="Karaoz U."/>
            <person name="Brodie E.L."/>
            <person name="Williams K.H."/>
            <person name="Hubbard S.S."/>
            <person name="Banfield J.F."/>
        </authorList>
    </citation>
    <scope>NUCLEOTIDE SEQUENCE [LARGE SCALE GENOMIC DNA]</scope>
</reference>
<comment type="caution">
    <text evidence="3">The sequence shown here is derived from an EMBL/GenBank/DDBJ whole genome shotgun (WGS) entry which is preliminary data.</text>
</comment>
<evidence type="ECO:0000256" key="1">
    <source>
        <dbReference type="SAM" id="Phobius"/>
    </source>
</evidence>
<dbReference type="GO" id="GO:0008757">
    <property type="term" value="F:S-adenosylmethionine-dependent methyltransferase activity"/>
    <property type="evidence" value="ECO:0007669"/>
    <property type="project" value="InterPro"/>
</dbReference>
<keyword evidence="1" id="KW-0812">Transmembrane</keyword>
<dbReference type="InterPro" id="IPR013216">
    <property type="entry name" value="Methyltransf_11"/>
</dbReference>
<evidence type="ECO:0000259" key="2">
    <source>
        <dbReference type="Pfam" id="PF08241"/>
    </source>
</evidence>
<gene>
    <name evidence="3" type="ORF">A3J66_03150</name>
</gene>
<keyword evidence="1" id="KW-1133">Transmembrane helix</keyword>
<keyword evidence="1" id="KW-0472">Membrane</keyword>
<dbReference type="STRING" id="1798680.A3J66_03150"/>
<dbReference type="AlphaFoldDB" id="A0A1F6MAB4"/>
<proteinExistence type="predicted"/>
<accession>A0A1F6MAB4</accession>
<dbReference type="SUPFAM" id="SSF53335">
    <property type="entry name" value="S-adenosyl-L-methionine-dependent methyltransferases"/>
    <property type="match status" value="1"/>
</dbReference>
<organism evidence="3 4">
    <name type="scientific">Candidatus Magasanikbacteria bacterium RIFCSPHIGHO2_02_FULL_47_14</name>
    <dbReference type="NCBI Taxonomy" id="1798680"/>
    <lineage>
        <taxon>Bacteria</taxon>
        <taxon>Candidatus Magasanikiibacteriota</taxon>
    </lineage>
</organism>
<dbReference type="Pfam" id="PF08241">
    <property type="entry name" value="Methyltransf_11"/>
    <property type="match status" value="1"/>
</dbReference>
<dbReference type="EMBL" id="MFQB01000012">
    <property type="protein sequence ID" value="OGH68565.1"/>
    <property type="molecule type" value="Genomic_DNA"/>
</dbReference>
<sequence>MPALGYSRYQSVTTALYDKKGLSHYLLRVPTSRYILPLVNFVRDKQIVEVGIGTGYYSKFFQKNRNKITGVDVNPHLCPPEFSVVEASASDFARHITTPHDMIVSFWMTEYLNREELFSFLRESRSVLAQQSGAIFFTIIGYGIGGWFYTTLAWKLRKVVKYMYSEVEVLEMMDELGYSDIRVFPVRLWLGIPFAYVFEARIA</sequence>
<evidence type="ECO:0000313" key="4">
    <source>
        <dbReference type="Proteomes" id="UP000176282"/>
    </source>
</evidence>
<dbReference type="InterPro" id="IPR029063">
    <property type="entry name" value="SAM-dependent_MTases_sf"/>
</dbReference>
<feature type="transmembrane region" description="Helical" evidence="1">
    <location>
        <begin position="134"/>
        <end position="154"/>
    </location>
</feature>
<dbReference type="Proteomes" id="UP000176282">
    <property type="component" value="Unassembled WGS sequence"/>
</dbReference>
<protein>
    <recommendedName>
        <fullName evidence="2">Methyltransferase type 11 domain-containing protein</fullName>
    </recommendedName>
</protein>